<dbReference type="InterPro" id="IPR001636">
    <property type="entry name" value="SAICAR_synth"/>
</dbReference>
<evidence type="ECO:0000256" key="8">
    <source>
        <dbReference type="ARBA" id="ARBA00030409"/>
    </source>
</evidence>
<evidence type="ECO:0000256" key="6">
    <source>
        <dbReference type="ARBA" id="ARBA00022755"/>
    </source>
</evidence>
<dbReference type="GO" id="GO:0004639">
    <property type="term" value="F:phosphoribosylaminoimidazolesuccinocarboxamide synthase activity"/>
    <property type="evidence" value="ECO:0007669"/>
    <property type="project" value="UniProtKB-EC"/>
</dbReference>
<keyword evidence="6" id="KW-0658">Purine biosynthesis</keyword>
<evidence type="ECO:0000256" key="3">
    <source>
        <dbReference type="ARBA" id="ARBA00012217"/>
    </source>
</evidence>
<dbReference type="GO" id="GO:0005524">
    <property type="term" value="F:ATP binding"/>
    <property type="evidence" value="ECO:0007669"/>
    <property type="project" value="UniProtKB-KW"/>
</dbReference>
<evidence type="ECO:0000256" key="5">
    <source>
        <dbReference type="ARBA" id="ARBA00022741"/>
    </source>
</evidence>
<dbReference type="GO" id="GO:0006189">
    <property type="term" value="P:'de novo' IMP biosynthetic process"/>
    <property type="evidence" value="ECO:0007669"/>
    <property type="project" value="UniProtKB-UniPathway"/>
</dbReference>
<reference evidence="10" key="1">
    <citation type="submission" date="2020-11" db="EMBL/GenBank/DDBJ databases">
        <authorList>
            <person name="Tran Van P."/>
        </authorList>
    </citation>
    <scope>NUCLEOTIDE SEQUENCE</scope>
</reference>
<dbReference type="FunFam" id="3.30.470.20:FF:000015">
    <property type="entry name" value="Phosphoribosylaminoimidazole-succinocarboxamide synthase"/>
    <property type="match status" value="1"/>
</dbReference>
<protein>
    <recommendedName>
        <fullName evidence="3">phosphoribosylaminoimidazolesuccinocarboxamide synthase</fullName>
        <ecNumber evidence="3">6.3.2.6</ecNumber>
    </recommendedName>
    <alternativeName>
        <fullName evidence="8">SAICAR synthetase</fullName>
    </alternativeName>
</protein>
<evidence type="ECO:0000256" key="7">
    <source>
        <dbReference type="ARBA" id="ARBA00022840"/>
    </source>
</evidence>
<sequence>MYGIPGHEECLLMVATDRISAFDVVMDDAIPGKGKVLTKLSLFWFEHLKEVVENHLISADVDDYPAVCQQYRDQLEGRSMLVKKTQPIPVECIVRGYISGSFWNEYQKDHVVCGFDLGENLQESSPFPTPLFTPSTKAALGNHDVNISLDEMTEIIGSDKARKINEISLEIYSKAAEYAKGRGIIIADTKFEFGEVGGKILLIDEVLTPDSSRFWPLDSYSPGKGQPSYDKQLLRDYLASLSWDKTPPPPKLPLDLIEKTNERYIMVEKILSS</sequence>
<keyword evidence="7" id="KW-0067">ATP-binding</keyword>
<accession>A0A7R8WFS3</accession>
<dbReference type="PROSITE" id="PS01057">
    <property type="entry name" value="SAICAR_SYNTHETASE_1"/>
    <property type="match status" value="1"/>
</dbReference>
<dbReference type="Gene3D" id="3.30.470.20">
    <property type="entry name" value="ATP-grasp fold, B domain"/>
    <property type="match status" value="1"/>
</dbReference>
<dbReference type="PANTHER" id="PTHR43700:SF1">
    <property type="entry name" value="PHOSPHORIBOSYLAMINOIMIDAZOLE-SUCCINOCARBOXAMIDE SYNTHASE"/>
    <property type="match status" value="1"/>
</dbReference>
<dbReference type="UniPathway" id="UPA00074">
    <property type="reaction ID" value="UER00131"/>
</dbReference>
<dbReference type="SUPFAM" id="SSF56104">
    <property type="entry name" value="SAICAR synthase-like"/>
    <property type="match status" value="1"/>
</dbReference>
<dbReference type="Pfam" id="PF01259">
    <property type="entry name" value="SAICAR_synt"/>
    <property type="match status" value="1"/>
</dbReference>
<dbReference type="CDD" id="cd01414">
    <property type="entry name" value="SAICAR_synt_Sc"/>
    <property type="match status" value="1"/>
</dbReference>
<dbReference type="EMBL" id="OB663037">
    <property type="protein sequence ID" value="CAD7230884.1"/>
    <property type="molecule type" value="Genomic_DNA"/>
</dbReference>
<keyword evidence="4" id="KW-0436">Ligase</keyword>
<evidence type="ECO:0000256" key="2">
    <source>
        <dbReference type="ARBA" id="ARBA00010190"/>
    </source>
</evidence>
<dbReference type="PANTHER" id="PTHR43700">
    <property type="entry name" value="PHOSPHORIBOSYLAMINOIMIDAZOLE-SUCCINOCARBOXAMIDE SYNTHASE"/>
    <property type="match status" value="1"/>
</dbReference>
<gene>
    <name evidence="10" type="ORF">CTOB1V02_LOCUS8740</name>
</gene>
<dbReference type="InterPro" id="IPR018236">
    <property type="entry name" value="SAICAR_synthetase_CS"/>
</dbReference>
<evidence type="ECO:0000256" key="1">
    <source>
        <dbReference type="ARBA" id="ARBA00004672"/>
    </source>
</evidence>
<dbReference type="OrthoDB" id="6375310at2759"/>
<dbReference type="AlphaFoldDB" id="A0A7R8WFS3"/>
<evidence type="ECO:0000313" key="10">
    <source>
        <dbReference type="EMBL" id="CAD7230884.1"/>
    </source>
</evidence>
<dbReference type="HAMAP" id="MF_00137">
    <property type="entry name" value="SAICAR_synth"/>
    <property type="match status" value="1"/>
</dbReference>
<dbReference type="EC" id="6.3.2.6" evidence="3"/>
<evidence type="ECO:0000259" key="9">
    <source>
        <dbReference type="Pfam" id="PF01259"/>
    </source>
</evidence>
<dbReference type="PROSITE" id="PS01058">
    <property type="entry name" value="SAICAR_SYNTHETASE_2"/>
    <property type="match status" value="1"/>
</dbReference>
<dbReference type="GO" id="GO:0005737">
    <property type="term" value="C:cytoplasm"/>
    <property type="evidence" value="ECO:0007669"/>
    <property type="project" value="TreeGrafter"/>
</dbReference>
<comment type="pathway">
    <text evidence="1">Purine metabolism; IMP biosynthesis via de novo pathway; 5-amino-1-(5-phospho-D-ribosyl)imidazole-4-carboxamide from 5-amino-1-(5-phospho-D-ribosyl)imidazole-4-carboxylate: step 1/2.</text>
</comment>
<dbReference type="InterPro" id="IPR028923">
    <property type="entry name" value="SAICAR_synt/ADE2_N"/>
</dbReference>
<dbReference type="Gene3D" id="3.30.200.20">
    <property type="entry name" value="Phosphorylase Kinase, domain 1"/>
    <property type="match status" value="1"/>
</dbReference>
<comment type="similarity">
    <text evidence="2">Belongs to the SAICAR synthetase family.</text>
</comment>
<evidence type="ECO:0000256" key="4">
    <source>
        <dbReference type="ARBA" id="ARBA00022598"/>
    </source>
</evidence>
<organism evidence="10">
    <name type="scientific">Cyprideis torosa</name>
    <dbReference type="NCBI Taxonomy" id="163714"/>
    <lineage>
        <taxon>Eukaryota</taxon>
        <taxon>Metazoa</taxon>
        <taxon>Ecdysozoa</taxon>
        <taxon>Arthropoda</taxon>
        <taxon>Crustacea</taxon>
        <taxon>Oligostraca</taxon>
        <taxon>Ostracoda</taxon>
        <taxon>Podocopa</taxon>
        <taxon>Podocopida</taxon>
        <taxon>Cytherocopina</taxon>
        <taxon>Cytheroidea</taxon>
        <taxon>Cytherideidae</taxon>
        <taxon>Cyprideis</taxon>
    </lineage>
</organism>
<proteinExistence type="inferred from homology"/>
<name>A0A7R8WFS3_9CRUS</name>
<dbReference type="NCBIfam" id="TIGR00081">
    <property type="entry name" value="purC"/>
    <property type="match status" value="1"/>
</dbReference>
<keyword evidence="5" id="KW-0547">Nucleotide-binding</keyword>
<feature type="domain" description="SAICAR synthetase/ADE2 N-terminal" evidence="9">
    <location>
        <begin position="7"/>
        <end position="246"/>
    </location>
</feature>
<dbReference type="NCBIfam" id="NF010568">
    <property type="entry name" value="PRK13961.1"/>
    <property type="match status" value="1"/>
</dbReference>